<keyword evidence="5" id="KW-1185">Reference proteome</keyword>
<dbReference type="GO" id="GO:0006631">
    <property type="term" value="P:fatty acid metabolic process"/>
    <property type="evidence" value="ECO:0007669"/>
    <property type="project" value="TreeGrafter"/>
</dbReference>
<dbReference type="GO" id="GO:0031956">
    <property type="term" value="F:medium-chain fatty acid-CoA ligase activity"/>
    <property type="evidence" value="ECO:0007669"/>
    <property type="project" value="TreeGrafter"/>
</dbReference>
<name>D7G2J8_ECTSI</name>
<dbReference type="InterPro" id="IPR000873">
    <property type="entry name" value="AMP-dep_synth/lig_dom"/>
</dbReference>
<comment type="similarity">
    <text evidence="1">Belongs to the ATP-dependent AMP-binding enzyme family.</text>
</comment>
<dbReference type="STRING" id="2880.D7G2J8"/>
<accession>D7G2J8</accession>
<gene>
    <name evidence="4" type="ORF">Esi_0048_0008</name>
</gene>
<dbReference type="OrthoDB" id="10253115at2759"/>
<evidence type="ECO:0000256" key="1">
    <source>
        <dbReference type="ARBA" id="ARBA00006432"/>
    </source>
</evidence>
<dbReference type="EMBL" id="FN648685">
    <property type="protein sequence ID" value="CBJ26823.1"/>
    <property type="molecule type" value="Genomic_DNA"/>
</dbReference>
<feature type="domain" description="AMP-dependent synthetase/ligase" evidence="3">
    <location>
        <begin position="69"/>
        <end position="268"/>
    </location>
</feature>
<dbReference type="PANTHER" id="PTHR43201">
    <property type="entry name" value="ACYL-COA SYNTHETASE"/>
    <property type="match status" value="1"/>
</dbReference>
<reference evidence="4 5" key="1">
    <citation type="journal article" date="2010" name="Nature">
        <title>The Ectocarpus genome and the independent evolution of multicellularity in brown algae.</title>
        <authorList>
            <person name="Cock J.M."/>
            <person name="Sterck L."/>
            <person name="Rouze P."/>
            <person name="Scornet D."/>
            <person name="Allen A.E."/>
            <person name="Amoutzias G."/>
            <person name="Anthouard V."/>
            <person name="Artiguenave F."/>
            <person name="Aury J.M."/>
            <person name="Badger J.H."/>
            <person name="Beszteri B."/>
            <person name="Billiau K."/>
            <person name="Bonnet E."/>
            <person name="Bothwell J.H."/>
            <person name="Bowler C."/>
            <person name="Boyen C."/>
            <person name="Brownlee C."/>
            <person name="Carrano C.J."/>
            <person name="Charrier B."/>
            <person name="Cho G.Y."/>
            <person name="Coelho S.M."/>
            <person name="Collen J."/>
            <person name="Corre E."/>
            <person name="Da Silva C."/>
            <person name="Delage L."/>
            <person name="Delaroque N."/>
            <person name="Dittami S.M."/>
            <person name="Doulbeau S."/>
            <person name="Elias M."/>
            <person name="Farnham G."/>
            <person name="Gachon C.M."/>
            <person name="Gschloessl B."/>
            <person name="Heesch S."/>
            <person name="Jabbari K."/>
            <person name="Jubin C."/>
            <person name="Kawai H."/>
            <person name="Kimura K."/>
            <person name="Kloareg B."/>
            <person name="Kupper F.C."/>
            <person name="Lang D."/>
            <person name="Le Bail A."/>
            <person name="Leblanc C."/>
            <person name="Lerouge P."/>
            <person name="Lohr M."/>
            <person name="Lopez P.J."/>
            <person name="Martens C."/>
            <person name="Maumus F."/>
            <person name="Michel G."/>
            <person name="Miranda-Saavedra D."/>
            <person name="Morales J."/>
            <person name="Moreau H."/>
            <person name="Motomura T."/>
            <person name="Nagasato C."/>
            <person name="Napoli C.A."/>
            <person name="Nelson D.R."/>
            <person name="Nyvall-Collen P."/>
            <person name="Peters A.F."/>
            <person name="Pommier C."/>
            <person name="Potin P."/>
            <person name="Poulain J."/>
            <person name="Quesneville H."/>
            <person name="Read B."/>
            <person name="Rensing S.A."/>
            <person name="Ritter A."/>
            <person name="Rousvoal S."/>
            <person name="Samanta M."/>
            <person name="Samson G."/>
            <person name="Schroeder D.C."/>
            <person name="Segurens B."/>
            <person name="Strittmatter M."/>
            <person name="Tonon T."/>
            <person name="Tregear J.W."/>
            <person name="Valentin K."/>
            <person name="von Dassow P."/>
            <person name="Yamagishi T."/>
            <person name="Van de Peer Y."/>
            <person name="Wincker P."/>
        </authorList>
    </citation>
    <scope>NUCLEOTIDE SEQUENCE [LARGE SCALE GENOMIC DNA]</scope>
    <source>
        <strain evidence="5">Ec32 / CCAP1310/4</strain>
    </source>
</reference>
<dbReference type="Pfam" id="PF00501">
    <property type="entry name" value="AMP-binding"/>
    <property type="match status" value="1"/>
</dbReference>
<evidence type="ECO:0000313" key="5">
    <source>
        <dbReference type="Proteomes" id="UP000002630"/>
    </source>
</evidence>
<dbReference type="PANTHER" id="PTHR43201:SF5">
    <property type="entry name" value="MEDIUM-CHAIN ACYL-COA LIGASE ACSF2, MITOCHONDRIAL"/>
    <property type="match status" value="1"/>
</dbReference>
<evidence type="ECO:0000313" key="4">
    <source>
        <dbReference type="EMBL" id="CBJ26823.1"/>
    </source>
</evidence>
<dbReference type="AlphaFoldDB" id="D7G2J8"/>
<dbReference type="OMA" id="LASWPTI"/>
<dbReference type="Proteomes" id="UP000002630">
    <property type="component" value="Linkage Group LG23"/>
</dbReference>
<evidence type="ECO:0000256" key="2">
    <source>
        <dbReference type="ARBA" id="ARBA00022598"/>
    </source>
</evidence>
<sequence>MQSLARATGRAAEHAGCLRPRNVASLSRRGAAVALKAATAAAAAGDMPLTTQGRFLGGLASKVDKVLAEIPMKEAVRYKKGNLKWTRSDVKSHSEALACGLLELGCKAGDTMAMWLPECSEKHVAQLAAARIGMVVAEVDPKLGSAAAVEKILEESGAAVVLVEESVVPSLIEAVPELRHYSTDSGLPFRSAKLPSLRLCIHTGLEREAALLHFRSALLYTPPVSPLAQVNGQIKESAPLHTIFSEGTGGTPEKGKTLSHAEVVSLASWPTIAAILKKEYVEV</sequence>
<organism evidence="4 5">
    <name type="scientific">Ectocarpus siliculosus</name>
    <name type="common">Brown alga</name>
    <name type="synonym">Conferva siliculosa</name>
    <dbReference type="NCBI Taxonomy" id="2880"/>
    <lineage>
        <taxon>Eukaryota</taxon>
        <taxon>Sar</taxon>
        <taxon>Stramenopiles</taxon>
        <taxon>Ochrophyta</taxon>
        <taxon>PX clade</taxon>
        <taxon>Phaeophyceae</taxon>
        <taxon>Ectocarpales</taxon>
        <taxon>Ectocarpaceae</taxon>
        <taxon>Ectocarpus</taxon>
    </lineage>
</organism>
<dbReference type="Gene3D" id="3.40.50.12780">
    <property type="entry name" value="N-terminal domain of ligase-like"/>
    <property type="match status" value="1"/>
</dbReference>
<dbReference type="InterPro" id="IPR042099">
    <property type="entry name" value="ANL_N_sf"/>
</dbReference>
<protein>
    <recommendedName>
        <fullName evidence="3">AMP-dependent synthetase/ligase domain-containing protein</fullName>
    </recommendedName>
</protein>
<keyword evidence="2" id="KW-0436">Ligase</keyword>
<dbReference type="SUPFAM" id="SSF56801">
    <property type="entry name" value="Acetyl-CoA synthetase-like"/>
    <property type="match status" value="1"/>
</dbReference>
<evidence type="ECO:0000259" key="3">
    <source>
        <dbReference type="Pfam" id="PF00501"/>
    </source>
</evidence>
<dbReference type="EMBL" id="FN649748">
    <property type="protein sequence ID" value="CBJ26823.1"/>
    <property type="molecule type" value="Genomic_DNA"/>
</dbReference>
<proteinExistence type="inferred from homology"/>
<dbReference type="InParanoid" id="D7G2J8"/>
<dbReference type="eggNOG" id="KOG1177">
    <property type="taxonomic scope" value="Eukaryota"/>
</dbReference>